<dbReference type="Proteomes" id="UP000799755">
    <property type="component" value="Unassembled WGS sequence"/>
</dbReference>
<proteinExistence type="predicted"/>
<sequence>MSSSGAPFLHGTPAEYNYKSAPQAALDNREVPNYGGKLLSGSSGVNYGLWTRGHSSDYDAWAKHVGDERRSYANLLKYFKKTENYQCSNVGSEVHGVDEPISVIHGTKEYPLRMEILNALQQRGLSQARRNQRRPV</sequence>
<evidence type="ECO:0000313" key="2">
    <source>
        <dbReference type="Proteomes" id="UP000799755"/>
    </source>
</evidence>
<organism evidence="1 2">
    <name type="scientific">Lindgomyces ingoldianus</name>
    <dbReference type="NCBI Taxonomy" id="673940"/>
    <lineage>
        <taxon>Eukaryota</taxon>
        <taxon>Fungi</taxon>
        <taxon>Dikarya</taxon>
        <taxon>Ascomycota</taxon>
        <taxon>Pezizomycotina</taxon>
        <taxon>Dothideomycetes</taxon>
        <taxon>Pleosporomycetidae</taxon>
        <taxon>Pleosporales</taxon>
        <taxon>Lindgomycetaceae</taxon>
        <taxon>Lindgomyces</taxon>
    </lineage>
</organism>
<evidence type="ECO:0000313" key="1">
    <source>
        <dbReference type="EMBL" id="KAF2470476.1"/>
    </source>
</evidence>
<protein>
    <submittedName>
        <fullName evidence="1">Uncharacterized protein</fullName>
    </submittedName>
</protein>
<name>A0ACB6QU66_9PLEO</name>
<reference evidence="1" key="1">
    <citation type="journal article" date="2020" name="Stud. Mycol.">
        <title>101 Dothideomycetes genomes: a test case for predicting lifestyles and emergence of pathogens.</title>
        <authorList>
            <person name="Haridas S."/>
            <person name="Albert R."/>
            <person name="Binder M."/>
            <person name="Bloem J."/>
            <person name="Labutti K."/>
            <person name="Salamov A."/>
            <person name="Andreopoulos B."/>
            <person name="Baker S."/>
            <person name="Barry K."/>
            <person name="Bills G."/>
            <person name="Bluhm B."/>
            <person name="Cannon C."/>
            <person name="Castanera R."/>
            <person name="Culley D."/>
            <person name="Daum C."/>
            <person name="Ezra D."/>
            <person name="Gonzalez J."/>
            <person name="Henrissat B."/>
            <person name="Kuo A."/>
            <person name="Liang C."/>
            <person name="Lipzen A."/>
            <person name="Lutzoni F."/>
            <person name="Magnuson J."/>
            <person name="Mondo S."/>
            <person name="Nolan M."/>
            <person name="Ohm R."/>
            <person name="Pangilinan J."/>
            <person name="Park H.-J."/>
            <person name="Ramirez L."/>
            <person name="Alfaro M."/>
            <person name="Sun H."/>
            <person name="Tritt A."/>
            <person name="Yoshinaga Y."/>
            <person name="Zwiers L.-H."/>
            <person name="Turgeon B."/>
            <person name="Goodwin S."/>
            <person name="Spatafora J."/>
            <person name="Crous P."/>
            <person name="Grigoriev I."/>
        </authorList>
    </citation>
    <scope>NUCLEOTIDE SEQUENCE</scope>
    <source>
        <strain evidence="1">ATCC 200398</strain>
    </source>
</reference>
<accession>A0ACB6QU66</accession>
<gene>
    <name evidence="1" type="ORF">BDR25DRAFT_314667</name>
</gene>
<comment type="caution">
    <text evidence="1">The sequence shown here is derived from an EMBL/GenBank/DDBJ whole genome shotgun (WGS) entry which is preliminary data.</text>
</comment>
<keyword evidence="2" id="KW-1185">Reference proteome</keyword>
<dbReference type="EMBL" id="MU003508">
    <property type="protein sequence ID" value="KAF2470476.1"/>
    <property type="molecule type" value="Genomic_DNA"/>
</dbReference>